<accession>A0A4Y9LNM0</accession>
<sequence>MRAILLLAVAGGVMLSAGFAVAQHQGHLGKADHSHMEHGAPVADTREFVRFPPGLVEHTIANMRDHLLALQQINEALAAGEPEKAGKIAEERLGMSSLRLHGAAEVAKYMPQGMQEAGTSMHKAASRFAIEAQNVGVTGEMKPALGALGQVMAACVGCHAGYRLK</sequence>
<evidence type="ECO:0000313" key="2">
    <source>
        <dbReference type="EMBL" id="TFV44546.1"/>
    </source>
</evidence>
<feature type="chain" id="PRO_5021473823" description="Cytochrome C" evidence="1">
    <location>
        <begin position="23"/>
        <end position="165"/>
    </location>
</feature>
<dbReference type="InterPro" id="IPR010980">
    <property type="entry name" value="Cyt_c/b562"/>
</dbReference>
<gene>
    <name evidence="2" type="ORF">E4K65_28145</name>
</gene>
<dbReference type="Proteomes" id="UP000297966">
    <property type="component" value="Unassembled WGS sequence"/>
</dbReference>
<dbReference type="GO" id="GO:0005506">
    <property type="term" value="F:iron ion binding"/>
    <property type="evidence" value="ECO:0007669"/>
    <property type="project" value="InterPro"/>
</dbReference>
<evidence type="ECO:0000256" key="1">
    <source>
        <dbReference type="SAM" id="SignalP"/>
    </source>
</evidence>
<dbReference type="AlphaFoldDB" id="A0A4Y9LNM0"/>
<dbReference type="GO" id="GO:0020037">
    <property type="term" value="F:heme binding"/>
    <property type="evidence" value="ECO:0007669"/>
    <property type="project" value="InterPro"/>
</dbReference>
<evidence type="ECO:0008006" key="4">
    <source>
        <dbReference type="Google" id="ProtNLM"/>
    </source>
</evidence>
<feature type="signal peptide" evidence="1">
    <location>
        <begin position="1"/>
        <end position="22"/>
    </location>
</feature>
<protein>
    <recommendedName>
        <fullName evidence="4">Cytochrome C</fullName>
    </recommendedName>
</protein>
<reference evidence="2 3" key="1">
    <citation type="submission" date="2019-03" db="EMBL/GenBank/DDBJ databases">
        <title>Bradyrhizobium diversity isolated from nodules of Chamaecrista fasciculata.</title>
        <authorList>
            <person name="Klepa M.S."/>
            <person name="Urquiaga M.O."/>
            <person name="Hungria M."/>
            <person name="Delamuta J.R."/>
        </authorList>
    </citation>
    <scope>NUCLEOTIDE SEQUENCE [LARGE SCALE GENOMIC DNA]</scope>
    <source>
        <strain evidence="2 3">CNPSo 3448</strain>
    </source>
</reference>
<dbReference type="RefSeq" id="WP_135176886.1">
    <property type="nucleotide sequence ID" value="NZ_SPQT01000018.1"/>
</dbReference>
<dbReference type="GO" id="GO:0022900">
    <property type="term" value="P:electron transport chain"/>
    <property type="evidence" value="ECO:0007669"/>
    <property type="project" value="InterPro"/>
</dbReference>
<dbReference type="SUPFAM" id="SSF47175">
    <property type="entry name" value="Cytochromes"/>
    <property type="match status" value="1"/>
</dbReference>
<keyword evidence="3" id="KW-1185">Reference proteome</keyword>
<dbReference type="EMBL" id="SPQT01000018">
    <property type="protein sequence ID" value="TFV44546.1"/>
    <property type="molecule type" value="Genomic_DNA"/>
</dbReference>
<dbReference type="OrthoDB" id="1150802at2"/>
<proteinExistence type="predicted"/>
<keyword evidence="1" id="KW-0732">Signal</keyword>
<dbReference type="GO" id="GO:0009055">
    <property type="term" value="F:electron transfer activity"/>
    <property type="evidence" value="ECO:0007669"/>
    <property type="project" value="InterPro"/>
</dbReference>
<name>A0A4Y9LNM0_9BRAD</name>
<comment type="caution">
    <text evidence="2">The sequence shown here is derived from an EMBL/GenBank/DDBJ whole genome shotgun (WGS) entry which is preliminary data.</text>
</comment>
<evidence type="ECO:0000313" key="3">
    <source>
        <dbReference type="Proteomes" id="UP000297966"/>
    </source>
</evidence>
<dbReference type="Gene3D" id="1.20.120.10">
    <property type="entry name" value="Cytochrome c/b562"/>
    <property type="match status" value="1"/>
</dbReference>
<organism evidence="2 3">
    <name type="scientific">Bradyrhizobium niftali</name>
    <dbReference type="NCBI Taxonomy" id="2560055"/>
    <lineage>
        <taxon>Bacteria</taxon>
        <taxon>Pseudomonadati</taxon>
        <taxon>Pseudomonadota</taxon>
        <taxon>Alphaproteobacteria</taxon>
        <taxon>Hyphomicrobiales</taxon>
        <taxon>Nitrobacteraceae</taxon>
        <taxon>Bradyrhizobium</taxon>
    </lineage>
</organism>